<evidence type="ECO:0000313" key="1">
    <source>
        <dbReference type="EMBL" id="KAH0570636.1"/>
    </source>
</evidence>
<dbReference type="SUPFAM" id="SSF47473">
    <property type="entry name" value="EF-hand"/>
    <property type="match status" value="1"/>
</dbReference>
<protein>
    <submittedName>
        <fullName evidence="1">Uncharacterized protein</fullName>
    </submittedName>
</protein>
<dbReference type="Gene3D" id="1.10.238.10">
    <property type="entry name" value="EF-hand"/>
    <property type="match status" value="1"/>
</dbReference>
<dbReference type="EMBL" id="AUWU02000007">
    <property type="protein sequence ID" value="KAH0570636.1"/>
    <property type="molecule type" value="Genomic_DNA"/>
</dbReference>
<gene>
    <name evidence="1" type="ORF">SS50377_26922</name>
</gene>
<dbReference type="KEGG" id="ssao:94300945"/>
<dbReference type="Proteomes" id="UP000018208">
    <property type="component" value="Unassembled WGS sequence"/>
</dbReference>
<dbReference type="GeneID" id="94300945"/>
<sequence length="137" mass="15993">MNIEKMRQLFNLSANKDQLIMKDQLLLLFQQLNTPLPDETDNILLLIDPQFDGTLTFPKFQRFYYISINEQDPTSILFFAADKNYDAQLLCTELVEFLDFLGYKSEPGDMLKLANSFASDGVVNQQRFQNLIQWLIE</sequence>
<accession>A0A9P8RVK4</accession>
<name>A0A9P8RVK4_9EUKA</name>
<proteinExistence type="predicted"/>
<keyword evidence="2" id="KW-1185">Reference proteome</keyword>
<dbReference type="AlphaFoldDB" id="A0A9P8RVK4"/>
<organism evidence="1 2">
    <name type="scientific">Spironucleus salmonicida</name>
    <dbReference type="NCBI Taxonomy" id="348837"/>
    <lineage>
        <taxon>Eukaryota</taxon>
        <taxon>Metamonada</taxon>
        <taxon>Diplomonadida</taxon>
        <taxon>Hexamitidae</taxon>
        <taxon>Hexamitinae</taxon>
        <taxon>Spironucleus</taxon>
    </lineage>
</organism>
<evidence type="ECO:0000313" key="2">
    <source>
        <dbReference type="Proteomes" id="UP000018208"/>
    </source>
</evidence>
<dbReference type="InterPro" id="IPR011992">
    <property type="entry name" value="EF-hand-dom_pair"/>
</dbReference>
<reference evidence="1 2" key="1">
    <citation type="journal article" date="2014" name="PLoS Genet.">
        <title>The Genome of Spironucleus salmonicida Highlights a Fish Pathogen Adapted to Fluctuating Environments.</title>
        <authorList>
            <person name="Xu F."/>
            <person name="Jerlstrom-Hultqvist J."/>
            <person name="Einarsson E."/>
            <person name="Astvaldsson A."/>
            <person name="Svard S.G."/>
            <person name="Andersson J.O."/>
        </authorList>
    </citation>
    <scope>NUCLEOTIDE SEQUENCE [LARGE SCALE GENOMIC DNA]</scope>
    <source>
        <strain evidence="1 2">ATCC 50377</strain>
    </source>
</reference>
<dbReference type="RefSeq" id="XP_067761409.1">
    <property type="nucleotide sequence ID" value="XM_067910722.1"/>
</dbReference>
<comment type="caution">
    <text evidence="1">The sequence shown here is derived from an EMBL/GenBank/DDBJ whole genome shotgun (WGS) entry which is preliminary data.</text>
</comment>